<comment type="cofactor">
    <cofactor evidence="1">
        <name>Zn(2+)</name>
        <dbReference type="ChEBI" id="CHEBI:29105"/>
    </cofactor>
</comment>
<evidence type="ECO:0000256" key="2">
    <source>
        <dbReference type="ARBA" id="ARBA00022723"/>
    </source>
</evidence>
<dbReference type="GO" id="GO:0070497">
    <property type="term" value="F:6-carboxytetrahydropterin synthase activity"/>
    <property type="evidence" value="ECO:0007669"/>
    <property type="project" value="UniProtKB-EC"/>
</dbReference>
<keyword evidence="6" id="KW-1185">Reference proteome</keyword>
<evidence type="ECO:0000256" key="3">
    <source>
        <dbReference type="ARBA" id="ARBA00022833"/>
    </source>
</evidence>
<dbReference type="SUPFAM" id="SSF55620">
    <property type="entry name" value="Tetrahydrobiopterin biosynthesis enzymes-like"/>
    <property type="match status" value="1"/>
</dbReference>
<reference evidence="5 6" key="1">
    <citation type="submission" date="2023-03" db="EMBL/GenBank/DDBJ databases">
        <title>WGS of Methanotrichaceae archaeon Mx.</title>
        <authorList>
            <person name="Sorokin D.Y."/>
            <person name="Merkel A.Y."/>
        </authorList>
    </citation>
    <scope>NUCLEOTIDE SEQUENCE [LARGE SCALE GENOMIC DNA]</scope>
    <source>
        <strain evidence="5 6">Mx</strain>
    </source>
</reference>
<dbReference type="InterPro" id="IPR038418">
    <property type="entry name" value="6-PTP_synth/QueD_sf"/>
</dbReference>
<dbReference type="InterPro" id="IPR007115">
    <property type="entry name" value="6-PTP_synth/QueD"/>
</dbReference>
<gene>
    <name evidence="5" type="primary">queD</name>
    <name evidence="5" type="ORF">P0O15_06110</name>
</gene>
<sequence>MKMGLSLEFDAAHRLPGYDGKCAQVHGHTYDVEVVLEGAVDEETGFLLDFYELKRILKSVLDELDHRDLNCILPNPTAERIAEYIKVGLEKRLLDSPARLVSVKLWEGKNKWVMTE</sequence>
<name>A0ABT5X7S1_9EURY</name>
<evidence type="ECO:0000256" key="4">
    <source>
        <dbReference type="ARBA" id="ARBA00023239"/>
    </source>
</evidence>
<proteinExistence type="predicted"/>
<dbReference type="PANTHER" id="PTHR12589:SF7">
    <property type="entry name" value="6-PYRUVOYL TETRAHYDROBIOPTERIN SYNTHASE"/>
    <property type="match status" value="1"/>
</dbReference>
<keyword evidence="2" id="KW-0479">Metal-binding</keyword>
<dbReference type="Proteomes" id="UP001220010">
    <property type="component" value="Unassembled WGS sequence"/>
</dbReference>
<dbReference type="EMBL" id="JARFPK010000018">
    <property type="protein sequence ID" value="MDF0590744.1"/>
    <property type="molecule type" value="Genomic_DNA"/>
</dbReference>
<accession>A0ABT5X7S1</accession>
<dbReference type="RefSeq" id="WP_316966489.1">
    <property type="nucleotide sequence ID" value="NZ_JARFPK010000018.1"/>
</dbReference>
<dbReference type="Gene3D" id="3.30.479.10">
    <property type="entry name" value="6-pyruvoyl tetrahydropterin synthase/QueD"/>
    <property type="match status" value="1"/>
</dbReference>
<keyword evidence="4 5" id="KW-0456">Lyase</keyword>
<organism evidence="5 6">
    <name type="scientific">Candidatus Methanocrinis natronophilus</name>
    <dbReference type="NCBI Taxonomy" id="3033396"/>
    <lineage>
        <taxon>Archaea</taxon>
        <taxon>Methanobacteriati</taxon>
        <taxon>Methanobacteriota</taxon>
        <taxon>Stenosarchaea group</taxon>
        <taxon>Methanomicrobia</taxon>
        <taxon>Methanotrichales</taxon>
        <taxon>Methanotrichaceae</taxon>
        <taxon>Methanocrinis</taxon>
    </lineage>
</organism>
<evidence type="ECO:0000313" key="6">
    <source>
        <dbReference type="Proteomes" id="UP001220010"/>
    </source>
</evidence>
<evidence type="ECO:0000256" key="1">
    <source>
        <dbReference type="ARBA" id="ARBA00001947"/>
    </source>
</evidence>
<dbReference type="PANTHER" id="PTHR12589">
    <property type="entry name" value="PYRUVOYL TETRAHYDROBIOPTERIN SYNTHASE"/>
    <property type="match status" value="1"/>
</dbReference>
<dbReference type="EC" id="4.1.2.50" evidence="5"/>
<evidence type="ECO:0000313" key="5">
    <source>
        <dbReference type="EMBL" id="MDF0590744.1"/>
    </source>
</evidence>
<protein>
    <submittedName>
        <fullName evidence="5">6-carboxytetrahydropterin synthase QueD</fullName>
        <ecNumber evidence="5">4.1.2.50</ecNumber>
    </submittedName>
</protein>
<dbReference type="PIRSF" id="PIRSF006113">
    <property type="entry name" value="PTP_synth"/>
    <property type="match status" value="1"/>
</dbReference>
<dbReference type="NCBIfam" id="TIGR03367">
    <property type="entry name" value="queuosine_QueD"/>
    <property type="match status" value="1"/>
</dbReference>
<comment type="caution">
    <text evidence="5">The sequence shown here is derived from an EMBL/GenBank/DDBJ whole genome shotgun (WGS) entry which is preliminary data.</text>
</comment>
<keyword evidence="3" id="KW-0862">Zinc</keyword>
<dbReference type="Pfam" id="PF01242">
    <property type="entry name" value="PTPS"/>
    <property type="match status" value="1"/>
</dbReference>